<sequence>MKQKIEELNKMYWYHWVAIYVLIGSAVAFWIIPGESLWLKIVIAVVGMSSYLVIAKLPREDVKDL</sequence>
<dbReference type="EMBL" id="FNCP01000003">
    <property type="protein sequence ID" value="SDG47224.1"/>
    <property type="molecule type" value="Genomic_DNA"/>
</dbReference>
<feature type="transmembrane region" description="Helical" evidence="1">
    <location>
        <begin position="37"/>
        <end position="55"/>
    </location>
</feature>
<protein>
    <submittedName>
        <fullName evidence="2">Uncharacterized protein</fullName>
    </submittedName>
</protein>
<evidence type="ECO:0000313" key="2">
    <source>
        <dbReference type="EMBL" id="SDG47224.1"/>
    </source>
</evidence>
<keyword evidence="3" id="KW-1185">Reference proteome</keyword>
<keyword evidence="1" id="KW-1133">Transmembrane helix</keyword>
<evidence type="ECO:0000313" key="3">
    <source>
        <dbReference type="Proteomes" id="UP000198656"/>
    </source>
</evidence>
<dbReference type="STRING" id="1121419.SAMN05443529_103152"/>
<dbReference type="Proteomes" id="UP000198656">
    <property type="component" value="Unassembled WGS sequence"/>
</dbReference>
<dbReference type="RefSeq" id="WP_092330292.1">
    <property type="nucleotide sequence ID" value="NZ_FNCP01000003.1"/>
</dbReference>
<proteinExistence type="predicted"/>
<name>A0A1G7UI91_9FIRM</name>
<organism evidence="2 3">
    <name type="scientific">Desulfosporosinus hippei DSM 8344</name>
    <dbReference type="NCBI Taxonomy" id="1121419"/>
    <lineage>
        <taxon>Bacteria</taxon>
        <taxon>Bacillati</taxon>
        <taxon>Bacillota</taxon>
        <taxon>Clostridia</taxon>
        <taxon>Eubacteriales</taxon>
        <taxon>Desulfitobacteriaceae</taxon>
        <taxon>Desulfosporosinus</taxon>
    </lineage>
</organism>
<feature type="transmembrane region" description="Helical" evidence="1">
    <location>
        <begin position="12"/>
        <end position="31"/>
    </location>
</feature>
<evidence type="ECO:0000256" key="1">
    <source>
        <dbReference type="SAM" id="Phobius"/>
    </source>
</evidence>
<dbReference type="AlphaFoldDB" id="A0A1G7UI91"/>
<accession>A0A1G7UI91</accession>
<keyword evidence="1" id="KW-0812">Transmembrane</keyword>
<reference evidence="3" key="1">
    <citation type="submission" date="2016-10" db="EMBL/GenBank/DDBJ databases">
        <authorList>
            <person name="Varghese N."/>
            <person name="Submissions S."/>
        </authorList>
    </citation>
    <scope>NUCLEOTIDE SEQUENCE [LARGE SCALE GENOMIC DNA]</scope>
    <source>
        <strain evidence="3">DSM 8344</strain>
    </source>
</reference>
<gene>
    <name evidence="2" type="ORF">SAMN05443529_103152</name>
</gene>
<keyword evidence="1" id="KW-0472">Membrane</keyword>